<gene>
    <name evidence="2" type="ORF">SAMN05216339_104115</name>
</gene>
<dbReference type="SUPFAM" id="SSF55729">
    <property type="entry name" value="Acyl-CoA N-acyltransferases (Nat)"/>
    <property type="match status" value="1"/>
</dbReference>
<protein>
    <submittedName>
        <fullName evidence="2">Acetyltransferase (GNAT) domain-containing protein</fullName>
    </submittedName>
</protein>
<keyword evidence="2" id="KW-0808">Transferase</keyword>
<evidence type="ECO:0000313" key="3">
    <source>
        <dbReference type="Proteomes" id="UP000183926"/>
    </source>
</evidence>
<dbReference type="InterPro" id="IPR016181">
    <property type="entry name" value="Acyl_CoA_acyltransferase"/>
</dbReference>
<dbReference type="Proteomes" id="UP000183926">
    <property type="component" value="Unassembled WGS sequence"/>
</dbReference>
<sequence length="353" mass="40899">MKQLINKYKSPNDLPANCQKLFELGEKISFDLSKDWFLLLEASVIQQTKEICIYTSEEGNVIQGIWPTLLQKKRRLGARQINSFTCFYSSLYQPLILPNLTFDNLADCLRKIVSDTRADVLRFDIMDPSWSGFDLHEQALKKIGFKTDRFFCWGNWYLPVNNQSFSDYLQKLSSRVRNTLERRKKKFLAGGRGKLEIITTHDKLPIAIDAWKKIYSASWKIPEPYPEFMPSLINLCAARGWLRLGIAYYDEEPIAAQLWIISHGRAAIYKLAYNEKYANLSPGTILTAHLMQHAIDVDKVHEVDYLTGDDAYKKDWMSHRRERLGLVAYNPVSFWGLACMSKHIAGKIRKLMK</sequence>
<dbReference type="InterPro" id="IPR038740">
    <property type="entry name" value="BioF2-like_GNAT_dom"/>
</dbReference>
<dbReference type="PROSITE" id="PS51186">
    <property type="entry name" value="GNAT"/>
    <property type="match status" value="1"/>
</dbReference>
<dbReference type="Gene3D" id="3.40.630.30">
    <property type="match status" value="1"/>
</dbReference>
<dbReference type="AlphaFoldDB" id="A0A1I7H768"/>
<dbReference type="RefSeq" id="WP_074928017.1">
    <property type="nucleotide sequence ID" value="NZ_FPBL01000004.1"/>
</dbReference>
<dbReference type="InterPro" id="IPR000182">
    <property type="entry name" value="GNAT_dom"/>
</dbReference>
<dbReference type="Pfam" id="PF13480">
    <property type="entry name" value="Acetyltransf_6"/>
    <property type="match status" value="1"/>
</dbReference>
<accession>A0A1I7H768</accession>
<reference evidence="2 3" key="1">
    <citation type="submission" date="2016-10" db="EMBL/GenBank/DDBJ databases">
        <authorList>
            <person name="de Groot N.N."/>
        </authorList>
    </citation>
    <scope>NUCLEOTIDE SEQUENCE [LARGE SCALE GENOMIC DNA]</scope>
    <source>
        <strain evidence="2 3">Nm24</strain>
    </source>
</reference>
<evidence type="ECO:0000259" key="1">
    <source>
        <dbReference type="PROSITE" id="PS51186"/>
    </source>
</evidence>
<dbReference type="GO" id="GO:0016747">
    <property type="term" value="F:acyltransferase activity, transferring groups other than amino-acyl groups"/>
    <property type="evidence" value="ECO:0007669"/>
    <property type="project" value="InterPro"/>
</dbReference>
<organism evidence="2 3">
    <name type="scientific">Nitrosomonas eutropha</name>
    <dbReference type="NCBI Taxonomy" id="916"/>
    <lineage>
        <taxon>Bacteria</taxon>
        <taxon>Pseudomonadati</taxon>
        <taxon>Pseudomonadota</taxon>
        <taxon>Betaproteobacteria</taxon>
        <taxon>Nitrosomonadales</taxon>
        <taxon>Nitrosomonadaceae</taxon>
        <taxon>Nitrosomonas</taxon>
    </lineage>
</organism>
<evidence type="ECO:0000313" key="2">
    <source>
        <dbReference type="EMBL" id="SFU56494.1"/>
    </source>
</evidence>
<name>A0A1I7H768_9PROT</name>
<dbReference type="EMBL" id="FPBL01000004">
    <property type="protein sequence ID" value="SFU56494.1"/>
    <property type="molecule type" value="Genomic_DNA"/>
</dbReference>
<feature type="domain" description="N-acetyltransferase" evidence="1">
    <location>
        <begin position="198"/>
        <end position="345"/>
    </location>
</feature>
<dbReference type="OrthoDB" id="4349922at2"/>
<proteinExistence type="predicted"/>